<accession>A0A4Z0HBJ7</accession>
<dbReference type="EMBL" id="SRID01000148">
    <property type="protein sequence ID" value="TGB07545.1"/>
    <property type="molecule type" value="Genomic_DNA"/>
</dbReference>
<evidence type="ECO:0000256" key="1">
    <source>
        <dbReference type="SAM" id="MobiDB-lite"/>
    </source>
</evidence>
<protein>
    <submittedName>
        <fullName evidence="2">Uncharacterized protein</fullName>
    </submittedName>
</protein>
<gene>
    <name evidence="2" type="ORF">E4099_16930</name>
</gene>
<feature type="region of interest" description="Disordered" evidence="1">
    <location>
        <begin position="77"/>
        <end position="96"/>
    </location>
</feature>
<evidence type="ECO:0000313" key="3">
    <source>
        <dbReference type="Proteomes" id="UP000297948"/>
    </source>
</evidence>
<feature type="non-terminal residue" evidence="2">
    <location>
        <position position="96"/>
    </location>
</feature>
<dbReference type="Proteomes" id="UP000297948">
    <property type="component" value="Unassembled WGS sequence"/>
</dbReference>
<dbReference type="AlphaFoldDB" id="A0A4Z0HBJ7"/>
<organism evidence="2 3">
    <name type="scientific">Streptomyces palmae</name>
    <dbReference type="NCBI Taxonomy" id="1701085"/>
    <lineage>
        <taxon>Bacteria</taxon>
        <taxon>Bacillati</taxon>
        <taxon>Actinomycetota</taxon>
        <taxon>Actinomycetes</taxon>
        <taxon>Kitasatosporales</taxon>
        <taxon>Streptomycetaceae</taxon>
        <taxon>Streptomyces</taxon>
    </lineage>
</organism>
<proteinExistence type="predicted"/>
<reference evidence="2 3" key="1">
    <citation type="submission" date="2019-03" db="EMBL/GenBank/DDBJ databases">
        <authorList>
            <person name="Gonzalez-Pimentel J.L."/>
        </authorList>
    </citation>
    <scope>NUCLEOTIDE SEQUENCE [LARGE SCALE GENOMIC DNA]</scope>
    <source>
        <strain evidence="2 3">JCM 31289</strain>
    </source>
</reference>
<keyword evidence="3" id="KW-1185">Reference proteome</keyword>
<evidence type="ECO:0000313" key="2">
    <source>
        <dbReference type="EMBL" id="TGB07545.1"/>
    </source>
</evidence>
<comment type="caution">
    <text evidence="2">The sequence shown here is derived from an EMBL/GenBank/DDBJ whole genome shotgun (WGS) entry which is preliminary data.</text>
</comment>
<name>A0A4Z0HBJ7_9ACTN</name>
<sequence>MDQEQVSLLLEQSQRAGAQPGRLQQFQHPGLVPPQVAYIAAGQFGSGVRAGLFDDDLGAGAAVGAAVHPAVERVPDDLLDQVPPVQEDGSGAGARG</sequence>